<dbReference type="RefSeq" id="WP_028859838.1">
    <property type="nucleotide sequence ID" value="NZ_CAJHAQ010000001.1"/>
</dbReference>
<evidence type="ECO:0000256" key="5">
    <source>
        <dbReference type="ARBA" id="ARBA00022692"/>
    </source>
</evidence>
<keyword evidence="6 8" id="KW-1133">Transmembrane helix</keyword>
<evidence type="ECO:0000256" key="8">
    <source>
        <dbReference type="SAM" id="Phobius"/>
    </source>
</evidence>
<dbReference type="InterPro" id="IPR050321">
    <property type="entry name" value="Glycosyltr_2/OpgH_subfam"/>
</dbReference>
<reference evidence="10 11" key="1">
    <citation type="submission" date="2018-06" db="EMBL/GenBank/DDBJ databases">
        <authorList>
            <consortium name="Pathogen Informatics"/>
            <person name="Doyle S."/>
        </authorList>
    </citation>
    <scope>NUCLEOTIDE SEQUENCE [LARGE SCALE GENOMIC DNA]</scope>
    <source>
        <strain evidence="10 11">NCTC10526</strain>
    </source>
</reference>
<feature type="transmembrane region" description="Helical" evidence="8">
    <location>
        <begin position="335"/>
        <end position="358"/>
    </location>
</feature>
<dbReference type="PANTHER" id="PTHR43867">
    <property type="entry name" value="CELLULOSE SYNTHASE CATALYTIC SUBUNIT A [UDP-FORMING]"/>
    <property type="match status" value="1"/>
</dbReference>
<dbReference type="PANTHER" id="PTHR43867:SF4">
    <property type="entry name" value="BETA-(1-3)-GLUCOSYL TRANSFERASE"/>
    <property type="match status" value="1"/>
</dbReference>
<evidence type="ECO:0000256" key="7">
    <source>
        <dbReference type="ARBA" id="ARBA00023136"/>
    </source>
</evidence>
<dbReference type="Proteomes" id="UP000254123">
    <property type="component" value="Unassembled WGS sequence"/>
</dbReference>
<evidence type="ECO:0000256" key="3">
    <source>
        <dbReference type="ARBA" id="ARBA00022676"/>
    </source>
</evidence>
<comment type="pathway">
    <text evidence="2">Glycan metabolism.</text>
</comment>
<accession>A0A379LLM3</accession>
<dbReference type="AlphaFoldDB" id="A0A379LLM3"/>
<evidence type="ECO:0000313" key="11">
    <source>
        <dbReference type="Proteomes" id="UP000254123"/>
    </source>
</evidence>
<dbReference type="InterPro" id="IPR029044">
    <property type="entry name" value="Nucleotide-diphossugar_trans"/>
</dbReference>
<dbReference type="GO" id="GO:0016760">
    <property type="term" value="F:cellulose synthase (UDP-forming) activity"/>
    <property type="evidence" value="ECO:0007669"/>
    <property type="project" value="UniProtKB-EC"/>
</dbReference>
<evidence type="ECO:0000259" key="9">
    <source>
        <dbReference type="Pfam" id="PF13632"/>
    </source>
</evidence>
<comment type="subcellular location">
    <subcellularLocation>
        <location evidence="1">Membrane</location>
        <topology evidence="1">Multi-pass membrane protein</topology>
    </subcellularLocation>
</comment>
<evidence type="ECO:0000256" key="6">
    <source>
        <dbReference type="ARBA" id="ARBA00022989"/>
    </source>
</evidence>
<keyword evidence="5 8" id="KW-0812">Transmembrane</keyword>
<evidence type="ECO:0000313" key="10">
    <source>
        <dbReference type="EMBL" id="SUD90682.1"/>
    </source>
</evidence>
<protein>
    <submittedName>
        <fullName evidence="10">Cellulose synthase catalytic subunit [UDP-forming]</fullName>
        <ecNumber evidence="10">2.4.1.12</ecNumber>
    </submittedName>
</protein>
<feature type="transmembrane region" description="Helical" evidence="8">
    <location>
        <begin position="462"/>
        <end position="481"/>
    </location>
</feature>
<keyword evidence="11" id="KW-1185">Reference proteome</keyword>
<dbReference type="SUPFAM" id="SSF53448">
    <property type="entry name" value="Nucleotide-diphospho-sugar transferases"/>
    <property type="match status" value="1"/>
</dbReference>
<sequence length="606" mass="68822">MNHGALEFTKITSSKILQKNGEKFKGLLRNQSPTVLNNTSALASFSDNSSCSEKEIALSFQIMTCAEPPELVIDTINSLLAIKSPQDEILIIDNNNQKEHLYQPLADFCNQLNPKLKVRFYHVDKIEGYKAGALNLALELMDVNCSHIVVVDSDYQALPHARESIALAISHYPNHSLLQFPQFYRSSGQNEVHSELNHYFNHHLFRSFNSNKALSTGTYAVIKRSDLMRLGGWSSDSITEDAQMGVKLHRSGLYTQFIPEVISTGLLPNTFKDLMSQRRRWIYGNMQVLSGYFSFAPAATSTNLGNHKLSLVERFGYLRAHLSQLTAWVNFTAPFILLHIVSLFIIVASVIFPTVFAIKSSTVQWLLMTVYCGYGLFALRRLWAYFQDKTPLNKQLNGQHKFNLKARLRTWLMHLSFWEIGAISWLPVLWGQDKPFTCTPKQRLLDSDTNDFIKNFRVAPKLLMLLNLLTAVLVSPLTALYSPYLFLASISFLAIKLGALIVATANFKETEEFNQVKQQDPQDITDKSLVQPQSYINKITDPLVGSRSTYFQIAVKSQEQTKDRATTGLNQLQKQLTNPKLPEFVANSEDFVSKRQKQHLEQRINQ</sequence>
<feature type="domain" description="Glycosyltransferase 2-like" evidence="9">
    <location>
        <begin position="147"/>
        <end position="355"/>
    </location>
</feature>
<evidence type="ECO:0000256" key="2">
    <source>
        <dbReference type="ARBA" id="ARBA00004881"/>
    </source>
</evidence>
<dbReference type="Pfam" id="PF13632">
    <property type="entry name" value="Glyco_trans_2_3"/>
    <property type="match status" value="1"/>
</dbReference>
<dbReference type="STRING" id="1123034.GCA_000685805_02404"/>
<dbReference type="EMBL" id="UGVC01000001">
    <property type="protein sequence ID" value="SUD90682.1"/>
    <property type="molecule type" value="Genomic_DNA"/>
</dbReference>
<dbReference type="InterPro" id="IPR001173">
    <property type="entry name" value="Glyco_trans_2-like"/>
</dbReference>
<keyword evidence="4 10" id="KW-0808">Transferase</keyword>
<dbReference type="GO" id="GO:0005886">
    <property type="term" value="C:plasma membrane"/>
    <property type="evidence" value="ECO:0007669"/>
    <property type="project" value="TreeGrafter"/>
</dbReference>
<proteinExistence type="predicted"/>
<dbReference type="Gene3D" id="3.90.550.10">
    <property type="entry name" value="Spore Coat Polysaccharide Biosynthesis Protein SpsA, Chain A"/>
    <property type="match status" value="1"/>
</dbReference>
<keyword evidence="7 8" id="KW-0472">Membrane</keyword>
<gene>
    <name evidence="10" type="primary">bcsA</name>
    <name evidence="10" type="ORF">NCTC10526_01024</name>
</gene>
<dbReference type="EC" id="2.4.1.12" evidence="10"/>
<organism evidence="10 11">
    <name type="scientific">Psychrobacter phenylpyruvicus</name>
    <dbReference type="NCBI Taxonomy" id="29432"/>
    <lineage>
        <taxon>Bacteria</taxon>
        <taxon>Pseudomonadati</taxon>
        <taxon>Pseudomonadota</taxon>
        <taxon>Gammaproteobacteria</taxon>
        <taxon>Moraxellales</taxon>
        <taxon>Moraxellaceae</taxon>
        <taxon>Psychrobacter</taxon>
    </lineage>
</organism>
<feature type="transmembrane region" description="Helical" evidence="8">
    <location>
        <begin position="365"/>
        <end position="386"/>
    </location>
</feature>
<keyword evidence="3 10" id="KW-0328">Glycosyltransferase</keyword>
<evidence type="ECO:0000256" key="1">
    <source>
        <dbReference type="ARBA" id="ARBA00004141"/>
    </source>
</evidence>
<evidence type="ECO:0000256" key="4">
    <source>
        <dbReference type="ARBA" id="ARBA00022679"/>
    </source>
</evidence>
<feature type="transmembrane region" description="Helical" evidence="8">
    <location>
        <begin position="487"/>
        <end position="507"/>
    </location>
</feature>
<name>A0A379LLM3_9GAMM</name>